<evidence type="ECO:0000313" key="2">
    <source>
        <dbReference type="Proteomes" id="UP001489509"/>
    </source>
</evidence>
<comment type="caution">
    <text evidence="1">The sequence shown here is derived from an EMBL/GenBank/DDBJ whole genome shotgun (WGS) entry which is preliminary data.</text>
</comment>
<organism evidence="1 2">
    <name type="scientific">Solibaculum intestinale</name>
    <dbReference type="NCBI Taxonomy" id="3133165"/>
    <lineage>
        <taxon>Bacteria</taxon>
        <taxon>Bacillati</taxon>
        <taxon>Bacillota</taxon>
        <taxon>Clostridia</taxon>
        <taxon>Eubacteriales</taxon>
        <taxon>Oscillospiraceae</taxon>
        <taxon>Solibaculum</taxon>
    </lineage>
</organism>
<dbReference type="RefSeq" id="WP_349219337.1">
    <property type="nucleotide sequence ID" value="NZ_JBBMFD010000010.1"/>
</dbReference>
<dbReference type="EMBL" id="JBBMFD010000010">
    <property type="protein sequence ID" value="MEQ2440652.1"/>
    <property type="molecule type" value="Genomic_DNA"/>
</dbReference>
<dbReference type="Proteomes" id="UP001489509">
    <property type="component" value="Unassembled WGS sequence"/>
</dbReference>
<keyword evidence="2" id="KW-1185">Reference proteome</keyword>
<evidence type="ECO:0000313" key="1">
    <source>
        <dbReference type="EMBL" id="MEQ2440652.1"/>
    </source>
</evidence>
<sequence>MMYHDLQELIQNSRSSREYFLSLPVKTQCRLHDYHEHVHSAQELHRAARAVEDVDRLDHLGGWNQGR</sequence>
<name>A0ABV1E009_9FIRM</name>
<protein>
    <submittedName>
        <fullName evidence="1">Uncharacterized protein</fullName>
    </submittedName>
</protein>
<gene>
    <name evidence="1" type="ORF">WMO26_07415</name>
</gene>
<accession>A0ABV1E009</accession>
<reference evidence="1 2" key="1">
    <citation type="submission" date="2024-03" db="EMBL/GenBank/DDBJ databases">
        <title>Human intestinal bacterial collection.</title>
        <authorList>
            <person name="Pauvert C."/>
            <person name="Hitch T.C.A."/>
            <person name="Clavel T."/>
        </authorList>
    </citation>
    <scope>NUCLEOTIDE SEQUENCE [LARGE SCALE GENOMIC DNA]</scope>
    <source>
        <strain evidence="1 2">CLA-JM-H44</strain>
    </source>
</reference>
<proteinExistence type="predicted"/>